<evidence type="ECO:0000313" key="2">
    <source>
        <dbReference type="Proteomes" id="UP000233100"/>
    </source>
</evidence>
<reference evidence="1" key="2">
    <citation type="submission" date="2025-08" db="UniProtKB">
        <authorList>
            <consortium name="Ensembl"/>
        </authorList>
    </citation>
    <scope>IDENTIFICATION</scope>
</reference>
<name>A0A7N9C9V7_MACFA</name>
<reference evidence="1 2" key="1">
    <citation type="submission" date="2013-03" db="EMBL/GenBank/DDBJ databases">
        <authorList>
            <person name="Warren W."/>
            <person name="Wilson R.K."/>
        </authorList>
    </citation>
    <scope>NUCLEOTIDE SEQUENCE</scope>
</reference>
<dbReference type="Ensembl" id="ENSMFAT00000082016.1">
    <property type="protein sequence ID" value="ENSMFAP00000046411.1"/>
    <property type="gene ID" value="ENSMFAG00000061940.1"/>
</dbReference>
<proteinExistence type="predicted"/>
<reference evidence="1" key="3">
    <citation type="submission" date="2025-09" db="UniProtKB">
        <authorList>
            <consortium name="Ensembl"/>
        </authorList>
    </citation>
    <scope>IDENTIFICATION</scope>
</reference>
<dbReference type="GeneTree" id="ENSGT00860000134306"/>
<sequence>GKGLDIWLGSAFLTVTPKARGHKIALGRARWLKPVIPALWEAETGGSQGQEIETILANTVKPRLY</sequence>
<dbReference type="Proteomes" id="UP000233100">
    <property type="component" value="Chromosome 14"/>
</dbReference>
<evidence type="ECO:0000313" key="1">
    <source>
        <dbReference type="Ensembl" id="ENSMFAP00000046411.1"/>
    </source>
</evidence>
<dbReference type="AlphaFoldDB" id="A0A7N9C9V7"/>
<keyword evidence="2" id="KW-1185">Reference proteome</keyword>
<protein>
    <submittedName>
        <fullName evidence="1">Uncharacterized protein</fullName>
    </submittedName>
</protein>
<accession>A0A7N9C9V7</accession>
<organism evidence="1 2">
    <name type="scientific">Macaca fascicularis</name>
    <name type="common">Crab-eating macaque</name>
    <name type="synonym">Cynomolgus monkey</name>
    <dbReference type="NCBI Taxonomy" id="9541"/>
    <lineage>
        <taxon>Eukaryota</taxon>
        <taxon>Metazoa</taxon>
        <taxon>Chordata</taxon>
        <taxon>Craniata</taxon>
        <taxon>Vertebrata</taxon>
        <taxon>Euteleostomi</taxon>
        <taxon>Mammalia</taxon>
        <taxon>Eutheria</taxon>
        <taxon>Euarchontoglires</taxon>
        <taxon>Primates</taxon>
        <taxon>Haplorrhini</taxon>
        <taxon>Catarrhini</taxon>
        <taxon>Cercopithecidae</taxon>
        <taxon>Cercopithecinae</taxon>
        <taxon>Macaca</taxon>
    </lineage>
</organism>